<sequence>MAKDQDKKKGNIGSIQSDFITLTSHQLRTPLSGMKWLLELMQKSSVGNLNKKQKKLLSKIYQSNERMIALVNDLLEVSRIESGEAKLYLQPTDLASVVRGLIREKADEIKKKRLDVEFAVEREPLPLVKTELNKIRQAIGNLISNAIAYTPEGGELKIDLKQQDHEILGKISDTGAGIPKDQQKSVFNKFYRGSNILKFETNGTGLGLYITKAFIEASGGRIWFKSQENKGTTFYFTLPIA</sequence>
<evidence type="ECO:0000313" key="8">
    <source>
        <dbReference type="EMBL" id="OGE81904.1"/>
    </source>
</evidence>
<dbReference type="InterPro" id="IPR005467">
    <property type="entry name" value="His_kinase_dom"/>
</dbReference>
<accession>A0A1F5NWE0</accession>
<keyword evidence="5" id="KW-0418">Kinase</keyword>
<dbReference type="PANTHER" id="PTHR43711:SF1">
    <property type="entry name" value="HISTIDINE KINASE 1"/>
    <property type="match status" value="1"/>
</dbReference>
<dbReference type="SMART" id="SM00388">
    <property type="entry name" value="HisKA"/>
    <property type="match status" value="1"/>
</dbReference>
<evidence type="ECO:0000256" key="5">
    <source>
        <dbReference type="ARBA" id="ARBA00022777"/>
    </source>
</evidence>
<keyword evidence="4" id="KW-0808">Transferase</keyword>
<dbReference type="InterPro" id="IPR004358">
    <property type="entry name" value="Sig_transdc_His_kin-like_C"/>
</dbReference>
<dbReference type="EMBL" id="MFEL01000001">
    <property type="protein sequence ID" value="OGE81904.1"/>
    <property type="molecule type" value="Genomic_DNA"/>
</dbReference>
<evidence type="ECO:0000256" key="4">
    <source>
        <dbReference type="ARBA" id="ARBA00022679"/>
    </source>
</evidence>
<dbReference type="STRING" id="1817825.A2720_01860"/>
<dbReference type="SUPFAM" id="SSF47384">
    <property type="entry name" value="Homodimeric domain of signal transducing histidine kinase"/>
    <property type="match status" value="1"/>
</dbReference>
<protein>
    <recommendedName>
        <fullName evidence="2">histidine kinase</fullName>
        <ecNumber evidence="2">2.7.13.3</ecNumber>
    </recommendedName>
</protein>
<evidence type="ECO:0000259" key="7">
    <source>
        <dbReference type="PROSITE" id="PS50109"/>
    </source>
</evidence>
<proteinExistence type="predicted"/>
<dbReference type="InterPro" id="IPR036097">
    <property type="entry name" value="HisK_dim/P_sf"/>
</dbReference>
<dbReference type="EC" id="2.7.13.3" evidence="2"/>
<evidence type="ECO:0000313" key="9">
    <source>
        <dbReference type="Proteomes" id="UP000178892"/>
    </source>
</evidence>
<dbReference type="GO" id="GO:0000155">
    <property type="term" value="F:phosphorelay sensor kinase activity"/>
    <property type="evidence" value="ECO:0007669"/>
    <property type="project" value="InterPro"/>
</dbReference>
<dbReference type="FunFam" id="3.30.565.10:FF:000006">
    <property type="entry name" value="Sensor histidine kinase WalK"/>
    <property type="match status" value="1"/>
</dbReference>
<evidence type="ECO:0000256" key="3">
    <source>
        <dbReference type="ARBA" id="ARBA00022553"/>
    </source>
</evidence>
<dbReference type="SMART" id="SM00387">
    <property type="entry name" value="HATPase_c"/>
    <property type="match status" value="1"/>
</dbReference>
<dbReference type="AlphaFoldDB" id="A0A1F5NWE0"/>
<reference evidence="8 9" key="1">
    <citation type="journal article" date="2016" name="Nat. Commun.">
        <title>Thousands of microbial genomes shed light on interconnected biogeochemical processes in an aquifer system.</title>
        <authorList>
            <person name="Anantharaman K."/>
            <person name="Brown C.T."/>
            <person name="Hug L.A."/>
            <person name="Sharon I."/>
            <person name="Castelle C.J."/>
            <person name="Probst A.J."/>
            <person name="Thomas B.C."/>
            <person name="Singh A."/>
            <person name="Wilkins M.J."/>
            <person name="Karaoz U."/>
            <person name="Brodie E.L."/>
            <person name="Williams K.H."/>
            <person name="Hubbard S.S."/>
            <person name="Banfield J.F."/>
        </authorList>
    </citation>
    <scope>NUCLEOTIDE SEQUENCE [LARGE SCALE GENOMIC DNA]</scope>
</reference>
<organism evidence="8 9">
    <name type="scientific">Candidatus Doudnabacteria bacterium RIFCSPHIGHO2_01_FULL_46_24</name>
    <dbReference type="NCBI Taxonomy" id="1817825"/>
    <lineage>
        <taxon>Bacteria</taxon>
        <taxon>Candidatus Doudnaibacteriota</taxon>
    </lineage>
</organism>
<dbReference type="Gene3D" id="3.30.565.10">
    <property type="entry name" value="Histidine kinase-like ATPase, C-terminal domain"/>
    <property type="match status" value="1"/>
</dbReference>
<gene>
    <name evidence="8" type="ORF">A2720_01860</name>
</gene>
<dbReference type="CDD" id="cd00075">
    <property type="entry name" value="HATPase"/>
    <property type="match status" value="1"/>
</dbReference>
<dbReference type="CDD" id="cd00082">
    <property type="entry name" value="HisKA"/>
    <property type="match status" value="1"/>
</dbReference>
<evidence type="ECO:0000256" key="2">
    <source>
        <dbReference type="ARBA" id="ARBA00012438"/>
    </source>
</evidence>
<dbReference type="PRINTS" id="PR00344">
    <property type="entry name" value="BCTRLSENSOR"/>
</dbReference>
<keyword evidence="6" id="KW-0902">Two-component regulatory system</keyword>
<dbReference type="InterPro" id="IPR003661">
    <property type="entry name" value="HisK_dim/P_dom"/>
</dbReference>
<dbReference type="Pfam" id="PF00512">
    <property type="entry name" value="HisKA"/>
    <property type="match status" value="1"/>
</dbReference>
<dbReference type="SUPFAM" id="SSF55874">
    <property type="entry name" value="ATPase domain of HSP90 chaperone/DNA topoisomerase II/histidine kinase"/>
    <property type="match status" value="1"/>
</dbReference>
<evidence type="ECO:0000256" key="1">
    <source>
        <dbReference type="ARBA" id="ARBA00000085"/>
    </source>
</evidence>
<comment type="caution">
    <text evidence="8">The sequence shown here is derived from an EMBL/GenBank/DDBJ whole genome shotgun (WGS) entry which is preliminary data.</text>
</comment>
<dbReference type="Proteomes" id="UP000178892">
    <property type="component" value="Unassembled WGS sequence"/>
</dbReference>
<dbReference type="InterPro" id="IPR003594">
    <property type="entry name" value="HATPase_dom"/>
</dbReference>
<name>A0A1F5NWE0_9BACT</name>
<keyword evidence="3" id="KW-0597">Phosphoprotein</keyword>
<dbReference type="InterPro" id="IPR050736">
    <property type="entry name" value="Sensor_HK_Regulatory"/>
</dbReference>
<comment type="catalytic activity">
    <reaction evidence="1">
        <text>ATP + protein L-histidine = ADP + protein N-phospho-L-histidine.</text>
        <dbReference type="EC" id="2.7.13.3"/>
    </reaction>
</comment>
<dbReference type="PANTHER" id="PTHR43711">
    <property type="entry name" value="TWO-COMPONENT HISTIDINE KINASE"/>
    <property type="match status" value="1"/>
</dbReference>
<dbReference type="PROSITE" id="PS50109">
    <property type="entry name" value="HIS_KIN"/>
    <property type="match status" value="1"/>
</dbReference>
<feature type="domain" description="Histidine kinase" evidence="7">
    <location>
        <begin position="22"/>
        <end position="241"/>
    </location>
</feature>
<dbReference type="Pfam" id="PF02518">
    <property type="entry name" value="HATPase_c"/>
    <property type="match status" value="1"/>
</dbReference>
<evidence type="ECO:0000256" key="6">
    <source>
        <dbReference type="ARBA" id="ARBA00023012"/>
    </source>
</evidence>
<dbReference type="Gene3D" id="1.10.287.130">
    <property type="match status" value="1"/>
</dbReference>
<dbReference type="InterPro" id="IPR036890">
    <property type="entry name" value="HATPase_C_sf"/>
</dbReference>